<dbReference type="InterPro" id="IPR005110">
    <property type="entry name" value="MoeA_linker/N"/>
</dbReference>
<dbReference type="Gene3D" id="2.40.340.10">
    <property type="entry name" value="MoeA, C-terminal, domain IV"/>
    <property type="match status" value="1"/>
</dbReference>
<accession>A0ABW2UN03</accession>
<comment type="function">
    <text evidence="1 6">Catalyzes the insertion of molybdate into adenylated molybdopterin with the concomitant release of AMP.</text>
</comment>
<keyword evidence="6" id="KW-0500">Molybdenum</keyword>
<dbReference type="InterPro" id="IPR008284">
    <property type="entry name" value="MoCF_biosynth_CS"/>
</dbReference>
<reference evidence="9" key="1">
    <citation type="journal article" date="2019" name="Int. J. Syst. Evol. Microbiol.">
        <title>The Global Catalogue of Microorganisms (GCM) 10K type strain sequencing project: providing services to taxonomists for standard genome sequencing and annotation.</title>
        <authorList>
            <consortium name="The Broad Institute Genomics Platform"/>
            <consortium name="The Broad Institute Genome Sequencing Center for Infectious Disease"/>
            <person name="Wu L."/>
            <person name="Ma J."/>
        </authorList>
    </citation>
    <scope>NUCLEOTIDE SEQUENCE [LARGE SCALE GENOMIC DNA]</scope>
    <source>
        <strain evidence="9">CGMCC 1.12750</strain>
    </source>
</reference>
<evidence type="ECO:0000256" key="6">
    <source>
        <dbReference type="RuleBase" id="RU365090"/>
    </source>
</evidence>
<comment type="pathway">
    <text evidence="2 6">Cofactor biosynthesis; molybdopterin biosynthesis.</text>
</comment>
<feature type="domain" description="MoaB/Mog" evidence="7">
    <location>
        <begin position="487"/>
        <end position="626"/>
    </location>
</feature>
<dbReference type="Gene3D" id="3.40.980.10">
    <property type="entry name" value="MoaB/Mog-like domain"/>
    <property type="match status" value="1"/>
</dbReference>
<keyword evidence="9" id="KW-1185">Reference proteome</keyword>
<evidence type="ECO:0000313" key="8">
    <source>
        <dbReference type="EMBL" id="MFC7705919.1"/>
    </source>
</evidence>
<dbReference type="InterPro" id="IPR036425">
    <property type="entry name" value="MoaB/Mog-like_dom_sf"/>
</dbReference>
<dbReference type="SUPFAM" id="SSF63882">
    <property type="entry name" value="MoeA N-terminal region -like"/>
    <property type="match status" value="1"/>
</dbReference>
<dbReference type="SMART" id="SM00852">
    <property type="entry name" value="MoCF_biosynth"/>
    <property type="match status" value="1"/>
</dbReference>
<dbReference type="SUPFAM" id="SSF63867">
    <property type="entry name" value="MoeA C-terminal domain-like"/>
    <property type="match status" value="1"/>
</dbReference>
<dbReference type="Pfam" id="PF03453">
    <property type="entry name" value="MoeA_N"/>
    <property type="match status" value="1"/>
</dbReference>
<dbReference type="Gene3D" id="3.90.105.10">
    <property type="entry name" value="Molybdopterin biosynthesis moea protein, domain 2"/>
    <property type="match status" value="1"/>
</dbReference>
<keyword evidence="6" id="KW-0808">Transferase</keyword>
<dbReference type="CDD" id="cd00887">
    <property type="entry name" value="MoeA"/>
    <property type="match status" value="1"/>
</dbReference>
<evidence type="ECO:0000313" key="9">
    <source>
        <dbReference type="Proteomes" id="UP001596516"/>
    </source>
</evidence>
<keyword evidence="4 6" id="KW-0501">Molybdenum cofactor biosynthesis</keyword>
<comment type="caution">
    <text evidence="8">The sequence shown here is derived from an EMBL/GenBank/DDBJ whole genome shotgun (WGS) entry which is preliminary data.</text>
</comment>
<gene>
    <name evidence="8" type="ORF">ACFQXB_17185</name>
</gene>
<proteinExistence type="inferred from homology"/>
<keyword evidence="6" id="KW-0460">Magnesium</keyword>
<dbReference type="InterPro" id="IPR036688">
    <property type="entry name" value="MoeA_C_domain_IV_sf"/>
</dbReference>
<dbReference type="InterPro" id="IPR001453">
    <property type="entry name" value="MoaB/Mog_dom"/>
</dbReference>
<comment type="cofactor">
    <cofactor evidence="6">
        <name>Mg(2+)</name>
        <dbReference type="ChEBI" id="CHEBI:18420"/>
    </cofactor>
</comment>
<evidence type="ECO:0000256" key="2">
    <source>
        <dbReference type="ARBA" id="ARBA00005046"/>
    </source>
</evidence>
<keyword evidence="6" id="KW-0479">Metal-binding</keyword>
<dbReference type="InterPro" id="IPR005111">
    <property type="entry name" value="MoeA_C_domain_IV"/>
</dbReference>
<evidence type="ECO:0000259" key="7">
    <source>
        <dbReference type="SMART" id="SM00852"/>
    </source>
</evidence>
<evidence type="ECO:0000256" key="3">
    <source>
        <dbReference type="ARBA" id="ARBA00010763"/>
    </source>
</evidence>
<dbReference type="Gene3D" id="2.170.190.11">
    <property type="entry name" value="Molybdopterin biosynthesis moea protein, domain 3"/>
    <property type="match status" value="1"/>
</dbReference>
<evidence type="ECO:0000256" key="1">
    <source>
        <dbReference type="ARBA" id="ARBA00002901"/>
    </source>
</evidence>
<name>A0ABW2UN03_9RHOB</name>
<protein>
    <recommendedName>
        <fullName evidence="6">Molybdopterin molybdenumtransferase</fullName>
        <ecNumber evidence="6">2.10.1.1</ecNumber>
    </recommendedName>
</protein>
<dbReference type="EMBL" id="JBHTFQ010000011">
    <property type="protein sequence ID" value="MFC7705919.1"/>
    <property type="molecule type" value="Genomic_DNA"/>
</dbReference>
<evidence type="ECO:0000256" key="4">
    <source>
        <dbReference type="ARBA" id="ARBA00023150"/>
    </source>
</evidence>
<organism evidence="8 9">
    <name type="scientific">Plastorhodobacter daqingensis</name>
    <dbReference type="NCBI Taxonomy" id="1387281"/>
    <lineage>
        <taxon>Bacteria</taxon>
        <taxon>Pseudomonadati</taxon>
        <taxon>Pseudomonadota</taxon>
        <taxon>Alphaproteobacteria</taxon>
        <taxon>Rhodobacterales</taxon>
        <taxon>Paracoccaceae</taxon>
        <taxon>Plastorhodobacter</taxon>
    </lineage>
</organism>
<dbReference type="PANTHER" id="PTHR10192:SF5">
    <property type="entry name" value="GEPHYRIN"/>
    <property type="match status" value="1"/>
</dbReference>
<dbReference type="PANTHER" id="PTHR10192">
    <property type="entry name" value="MOLYBDOPTERIN BIOSYNTHESIS PROTEIN"/>
    <property type="match status" value="1"/>
</dbReference>
<dbReference type="Pfam" id="PF00994">
    <property type="entry name" value="MoCF_biosynth"/>
    <property type="match status" value="1"/>
</dbReference>
<dbReference type="InterPro" id="IPR036135">
    <property type="entry name" value="MoeA_linker/N_sf"/>
</dbReference>
<dbReference type="InterPro" id="IPR038987">
    <property type="entry name" value="MoeA-like"/>
</dbReference>
<dbReference type="PROSITE" id="PS01079">
    <property type="entry name" value="MOCF_BIOSYNTHESIS_2"/>
    <property type="match status" value="1"/>
</dbReference>
<comment type="catalytic activity">
    <reaction evidence="5">
        <text>adenylyl-molybdopterin + molybdate = Mo-molybdopterin + AMP + H(+)</text>
        <dbReference type="Rhea" id="RHEA:35047"/>
        <dbReference type="ChEBI" id="CHEBI:15378"/>
        <dbReference type="ChEBI" id="CHEBI:36264"/>
        <dbReference type="ChEBI" id="CHEBI:62727"/>
        <dbReference type="ChEBI" id="CHEBI:71302"/>
        <dbReference type="ChEBI" id="CHEBI:456215"/>
        <dbReference type="EC" id="2.10.1.1"/>
    </reaction>
</comment>
<dbReference type="SUPFAM" id="SSF53218">
    <property type="entry name" value="Molybdenum cofactor biosynthesis proteins"/>
    <property type="match status" value="1"/>
</dbReference>
<dbReference type="Pfam" id="PF03454">
    <property type="entry name" value="MoeA_C"/>
    <property type="match status" value="1"/>
</dbReference>
<sequence length="712" mass="75700">MPFDRIVIIDWSAASAPSPARPSPDAIWLAEISAENQSTRYHRTRAAAAADLQTLCDQAITSGERLLIGADFPFGFPTGLAAAITGQGGAMALWDWLRRNVEDGPDNSNNRFALAAAMNAQLPGIGPFWGRPATLDLPDLPERGAMRNGHGLPERRLVEEHVPRAQTCWKLYTTGAVGSQALLGIPMLARLRQRFAGHVGVWPFEPASAPVVLAEVYPSLLAGAVAAEQARDPASIRDEVQVRLLARALWQQGEGLEALFRPPVQSARLAEEGWILGVGHQQALERALLPSLEPPRLSNDCFALPPGVDWTPVDVALGLLRQRLHPITGAQSLPATEALGRVLATDAVTSRANPPAANAAVDGYGFAHSCLVGDGPYHLPLHPGRAAAGAPFAGALPAGRALRILTGAILPDGVDTVVLEEDTATDGAHIAFHGPVKARANTRRAGEDLPQGTVALAAGHVIAAPDLALLAATGISAVQVRQRLRVGVLSTGDEIEPDPRRVIKQPHRLYDANRPMLLALAQRWGHCPVDLGHVPDDRGALRRRLDAARLQADVVLTSGGASAGDEDHVSALLRAEGKLSSWRIAMKPGRPLALAMWGDMPVFGLPGNPVAAFVCALIFARPALSLLAGAGWLEPLGFDVPAAFEKRKKAGRREYLRARLTSHGHAEVFASEGSGRISGLSWARGLVELGDDARHVRPGDPVRYYPYAGFGV</sequence>
<comment type="similarity">
    <text evidence="3 6">Belongs to the MoeA family.</text>
</comment>
<dbReference type="EC" id="2.10.1.1" evidence="6"/>
<dbReference type="RefSeq" id="WP_377406328.1">
    <property type="nucleotide sequence ID" value="NZ_JBHTFQ010000011.1"/>
</dbReference>
<evidence type="ECO:0000256" key="5">
    <source>
        <dbReference type="ARBA" id="ARBA00047317"/>
    </source>
</evidence>
<dbReference type="Proteomes" id="UP001596516">
    <property type="component" value="Unassembled WGS sequence"/>
</dbReference>